<protein>
    <recommendedName>
        <fullName evidence="4">Myb/SANT-like domain-containing protein</fullName>
    </recommendedName>
</protein>
<feature type="region of interest" description="Disordered" evidence="1">
    <location>
        <begin position="219"/>
        <end position="241"/>
    </location>
</feature>
<dbReference type="GeneID" id="30993659"/>
<organism evidence="2 3">
    <name type="scientific">Hyphopichia burtonii NRRL Y-1933</name>
    <dbReference type="NCBI Taxonomy" id="984485"/>
    <lineage>
        <taxon>Eukaryota</taxon>
        <taxon>Fungi</taxon>
        <taxon>Dikarya</taxon>
        <taxon>Ascomycota</taxon>
        <taxon>Saccharomycotina</taxon>
        <taxon>Pichiomycetes</taxon>
        <taxon>Debaryomycetaceae</taxon>
        <taxon>Hyphopichia</taxon>
    </lineage>
</organism>
<dbReference type="STRING" id="984485.A0A1E4RCL5"/>
<sequence length="412" mass="47269">MFNELDLKSKDSKYKRWSPRMDQYLMKLLSDVVHSFPKGVESKMSKKAWAYVTGRLRAANPETVYSTYTKYSCQQHLMHVNHHRYKIWYSLMTHQKHHPSNSGYTYRWNPNIGKFQIFEQTSGILIDDDRQIKSLLYSEGLSLPPLNNLNKGNLIVNEFFFTDNLKYMSLYHNEILPLLMRLNPFYYQGLEHVYEEIPRFDYPEQNNEYFKALIPAKNSRSKGSVSPSSSNGSKKRSHSDIGLKHQVAVSGPSASDVQMFLTQENGTDRANDLAAPDDTVDPLLKRSRNTPDASVNQVADFENALASAAIAAIDSPAVTNGRDPPVYFKERKWFNKLMALYNSDLISSDEVLTVCEGVRDGKIPMFMLNVLDNTYYAVRNGEPQDLDNDDDLPDAEIVKRIRQFMLPMTFPS</sequence>
<name>A0A1E4RCL5_9ASCO</name>
<evidence type="ECO:0000256" key="1">
    <source>
        <dbReference type="SAM" id="MobiDB-lite"/>
    </source>
</evidence>
<feature type="compositionally biased region" description="Low complexity" evidence="1">
    <location>
        <begin position="219"/>
        <end position="232"/>
    </location>
</feature>
<keyword evidence="3" id="KW-1185">Reference proteome</keyword>
<gene>
    <name evidence="2" type="ORF">HYPBUDRAFT_115281</name>
</gene>
<dbReference type="Proteomes" id="UP000095085">
    <property type="component" value="Unassembled WGS sequence"/>
</dbReference>
<accession>A0A1E4RCL5</accession>
<evidence type="ECO:0008006" key="4">
    <source>
        <dbReference type="Google" id="ProtNLM"/>
    </source>
</evidence>
<proteinExistence type="predicted"/>
<dbReference type="OrthoDB" id="4024958at2759"/>
<dbReference type="AlphaFoldDB" id="A0A1E4RCL5"/>
<evidence type="ECO:0000313" key="2">
    <source>
        <dbReference type="EMBL" id="ODV64992.1"/>
    </source>
</evidence>
<evidence type="ECO:0000313" key="3">
    <source>
        <dbReference type="Proteomes" id="UP000095085"/>
    </source>
</evidence>
<feature type="region of interest" description="Disordered" evidence="1">
    <location>
        <begin position="266"/>
        <end position="291"/>
    </location>
</feature>
<dbReference type="RefSeq" id="XP_020074059.1">
    <property type="nucleotide sequence ID" value="XM_020219109.1"/>
</dbReference>
<reference evidence="3" key="1">
    <citation type="submission" date="2016-05" db="EMBL/GenBank/DDBJ databases">
        <title>Comparative genomics of biotechnologically important yeasts.</title>
        <authorList>
            <consortium name="DOE Joint Genome Institute"/>
            <person name="Riley R."/>
            <person name="Haridas S."/>
            <person name="Wolfe K.H."/>
            <person name="Lopes M.R."/>
            <person name="Hittinger C.T."/>
            <person name="Goker M."/>
            <person name="Salamov A."/>
            <person name="Wisecaver J."/>
            <person name="Long T.M."/>
            <person name="Aerts A.L."/>
            <person name="Barry K."/>
            <person name="Choi C."/>
            <person name="Clum A."/>
            <person name="Coughlan A.Y."/>
            <person name="Deshpande S."/>
            <person name="Douglass A.P."/>
            <person name="Hanson S.J."/>
            <person name="Klenk H.-P."/>
            <person name="Labutti K."/>
            <person name="Lapidus A."/>
            <person name="Lindquist E."/>
            <person name="Lipzen A."/>
            <person name="Meier-Kolthoff J.P."/>
            <person name="Ohm R.A."/>
            <person name="Otillar R.P."/>
            <person name="Pangilinan J."/>
            <person name="Peng Y."/>
            <person name="Rokas A."/>
            <person name="Rosa C.A."/>
            <person name="Scheuner C."/>
            <person name="Sibirny A.A."/>
            <person name="Slot J.C."/>
            <person name="Stielow J.B."/>
            <person name="Sun H."/>
            <person name="Kurtzman C.P."/>
            <person name="Blackwell M."/>
            <person name="Grigoriev I.V."/>
            <person name="Jeffries T.W."/>
        </authorList>
    </citation>
    <scope>NUCLEOTIDE SEQUENCE [LARGE SCALE GENOMIC DNA]</scope>
    <source>
        <strain evidence="3">NRRL Y-1933</strain>
    </source>
</reference>
<dbReference type="EMBL" id="KV454546">
    <property type="protein sequence ID" value="ODV64992.1"/>
    <property type="molecule type" value="Genomic_DNA"/>
</dbReference>